<dbReference type="STRING" id="997296.PB1_11539"/>
<name>I3DVB9_BACMT</name>
<sequence length="44" mass="5434">MYVPDRKITTAVFEKEKHEHTYVFETTYVMMNLYKTSYSYFRGK</sequence>
<keyword evidence="2" id="KW-1185">Reference proteome</keyword>
<reference evidence="1 2" key="1">
    <citation type="journal article" date="2012" name="Appl. Environ. Microbiol.">
        <title>Genome Sequence of Thermotolerant Bacillus methanolicus: Features and Regulation Related to Methylotrophy and Production of L-Lysine and L-Glutamate from Methanol.</title>
        <authorList>
            <person name="Heggeset T.M."/>
            <person name="Krog A."/>
            <person name="Balzer S."/>
            <person name="Wentzel A."/>
            <person name="Ellingsen T.E."/>
            <person name="Brautaset T."/>
        </authorList>
    </citation>
    <scope>NUCLEOTIDE SEQUENCE [LARGE SCALE GENOMIC DNA]</scope>
    <source>
        <strain evidence="1 2">PB1</strain>
    </source>
</reference>
<dbReference type="AlphaFoldDB" id="I3DVB9"/>
<evidence type="ECO:0000313" key="1">
    <source>
        <dbReference type="EMBL" id="EIJ78190.1"/>
    </source>
</evidence>
<evidence type="ECO:0000313" key="2">
    <source>
        <dbReference type="Proteomes" id="UP000010523"/>
    </source>
</evidence>
<dbReference type="PATRIC" id="fig|997296.3.peg.2429"/>
<organism evidence="1 2">
    <name type="scientific">Bacillus methanolicus PB1</name>
    <dbReference type="NCBI Taxonomy" id="997296"/>
    <lineage>
        <taxon>Bacteria</taxon>
        <taxon>Bacillati</taxon>
        <taxon>Bacillota</taxon>
        <taxon>Bacilli</taxon>
        <taxon>Bacillales</taxon>
        <taxon>Bacillaceae</taxon>
        <taxon>Bacillus</taxon>
    </lineage>
</organism>
<dbReference type="Proteomes" id="UP000010523">
    <property type="component" value="Unassembled WGS sequence"/>
</dbReference>
<dbReference type="EMBL" id="AFEU01000003">
    <property type="protein sequence ID" value="EIJ78190.1"/>
    <property type="molecule type" value="Genomic_DNA"/>
</dbReference>
<proteinExistence type="predicted"/>
<gene>
    <name evidence="1" type="ORF">PB1_11539</name>
</gene>
<accession>I3DVB9</accession>
<protein>
    <submittedName>
        <fullName evidence="1">Uncharacterized protein</fullName>
    </submittedName>
</protein>
<comment type="caution">
    <text evidence="1">The sequence shown here is derived from an EMBL/GenBank/DDBJ whole genome shotgun (WGS) entry which is preliminary data.</text>
</comment>